<protein>
    <submittedName>
        <fullName evidence="3">Uncharacterized protein</fullName>
    </submittedName>
</protein>
<dbReference type="EMBL" id="CP003273">
    <property type="protein sequence ID" value="AGL00495.1"/>
    <property type="molecule type" value="Genomic_DNA"/>
</dbReference>
<evidence type="ECO:0000313" key="3">
    <source>
        <dbReference type="EMBL" id="AGL00495.1"/>
    </source>
</evidence>
<dbReference type="KEGG" id="dgi:Desgi_0950"/>
<dbReference type="eggNOG" id="COG1358">
    <property type="taxonomic scope" value="Bacteria"/>
</dbReference>
<dbReference type="HOGENOM" id="CLU_032640_1_0_9"/>
<dbReference type="Pfam" id="PF15608">
    <property type="entry name" value="PELOTA_1"/>
    <property type="match status" value="1"/>
</dbReference>
<feature type="domain" description="PELOTA RNA-binding" evidence="2">
    <location>
        <begin position="323"/>
        <end position="403"/>
    </location>
</feature>
<sequence>MGDCGSGLGKQLSSKYTLVQTKTDRHGDMLSNYPIVPDPAPLGSYAARDVVFLLKDIGPYVVEQGNEAREKAMQSGRHYSEMLPIEYQPTREYIDLFHQSLQETGRRLALAAAIVAEQIMRKRGRRVALVSLARAGTPAGVLIKRYLRCFYGLDAPHYSISIIRDRGIDVNAIIYILQRHPGCSIQFIDGWTGKGAITRELIKAVEDFEHKFGINSGTLIKDIAVLADPGHCANIFGTRDDFLIPSACLNATVSGLMSRTVLRDDLIGPLDFHGAKFYRNLARDDLSNYFVDTVAVYFAAVRDEARRMLQHNPGLGLDAAPAWLGRQETVRIQAEFGIGSINLVKPGVGETTRVLLRRVPWKILVKDIKHADIKHVLLLARDRGVPVEEYPHMSYCCCGLIKSMGDRT</sequence>
<dbReference type="STRING" id="767817.Desgi_0950"/>
<evidence type="ECO:0000313" key="4">
    <source>
        <dbReference type="Proteomes" id="UP000013520"/>
    </source>
</evidence>
<dbReference type="Pfam" id="PF11202">
    <property type="entry name" value="StiP"/>
    <property type="match status" value="1"/>
</dbReference>
<keyword evidence="4" id="KW-1185">Reference proteome</keyword>
<dbReference type="InterPro" id="IPR048336">
    <property type="entry name" value="StiP-like"/>
</dbReference>
<dbReference type="Proteomes" id="UP000013520">
    <property type="component" value="Chromosome"/>
</dbReference>
<organism evidence="3 4">
    <name type="scientific">Desulfoscipio gibsoniae DSM 7213</name>
    <dbReference type="NCBI Taxonomy" id="767817"/>
    <lineage>
        <taxon>Bacteria</taxon>
        <taxon>Bacillati</taxon>
        <taxon>Bacillota</taxon>
        <taxon>Clostridia</taxon>
        <taxon>Eubacteriales</taxon>
        <taxon>Desulfallaceae</taxon>
        <taxon>Desulfoscipio</taxon>
    </lineage>
</organism>
<evidence type="ECO:0000259" key="1">
    <source>
        <dbReference type="Pfam" id="PF11202"/>
    </source>
</evidence>
<evidence type="ECO:0000259" key="2">
    <source>
        <dbReference type="Pfam" id="PF15608"/>
    </source>
</evidence>
<reference evidence="3 4" key="1">
    <citation type="submission" date="2012-01" db="EMBL/GenBank/DDBJ databases">
        <title>Complete sequence of Desulfotomaculum gibsoniae DSM 7213.</title>
        <authorList>
            <consortium name="US DOE Joint Genome Institute"/>
            <person name="Lucas S."/>
            <person name="Han J."/>
            <person name="Lapidus A."/>
            <person name="Cheng J.-F."/>
            <person name="Goodwin L."/>
            <person name="Pitluck S."/>
            <person name="Peters L."/>
            <person name="Ovchinnikova G."/>
            <person name="Teshima H."/>
            <person name="Detter J.C."/>
            <person name="Han C."/>
            <person name="Tapia R."/>
            <person name="Land M."/>
            <person name="Hauser L."/>
            <person name="Kyrpides N."/>
            <person name="Ivanova N."/>
            <person name="Pagani I."/>
            <person name="Parshina S."/>
            <person name="Plugge C."/>
            <person name="Muyzer G."/>
            <person name="Kuever J."/>
            <person name="Ivanova A."/>
            <person name="Nazina T."/>
            <person name="Klenk H.-P."/>
            <person name="Brambilla E."/>
            <person name="Spring S."/>
            <person name="Stams A.F."/>
            <person name="Woyke T."/>
        </authorList>
    </citation>
    <scope>NUCLEOTIDE SEQUENCE [LARGE SCALE GENOMIC DNA]</scope>
    <source>
        <strain evidence="3 4">DSM 7213</strain>
    </source>
</reference>
<dbReference type="InterPro" id="IPR011215">
    <property type="entry name" value="StiP_N"/>
</dbReference>
<name>R4KIZ1_9FIRM</name>
<dbReference type="PIRSF" id="PIRSF020979">
    <property type="entry name" value="UCP020979"/>
    <property type="match status" value="1"/>
</dbReference>
<feature type="domain" description="Cysteine protease StiP N-terminal" evidence="1">
    <location>
        <begin position="43"/>
        <end position="294"/>
    </location>
</feature>
<dbReference type="AlphaFoldDB" id="R4KIZ1"/>
<accession>R4KIZ1</accession>
<dbReference type="InterPro" id="IPR028157">
    <property type="entry name" value="PELOTA_dom"/>
</dbReference>
<proteinExistence type="predicted"/>
<gene>
    <name evidence="3" type="ORF">Desgi_0950</name>
</gene>